<keyword evidence="7 9" id="KW-0862">Zinc</keyword>
<dbReference type="AlphaFoldDB" id="A0AAW1TI74"/>
<evidence type="ECO:0000256" key="3">
    <source>
        <dbReference type="ARBA" id="ARBA00015071"/>
    </source>
</evidence>
<keyword evidence="6 9" id="KW-0863">Zinc-finger</keyword>
<evidence type="ECO:0000313" key="11">
    <source>
        <dbReference type="EMBL" id="KAK9870252.1"/>
    </source>
</evidence>
<dbReference type="GO" id="GO:0043488">
    <property type="term" value="P:regulation of mRNA stability"/>
    <property type="evidence" value="ECO:0007669"/>
    <property type="project" value="InterPro"/>
</dbReference>
<evidence type="ECO:0000256" key="6">
    <source>
        <dbReference type="ARBA" id="ARBA00022771"/>
    </source>
</evidence>
<dbReference type="EMBL" id="JARQZJ010000002">
    <property type="protein sequence ID" value="KAK9870252.1"/>
    <property type="molecule type" value="Genomic_DNA"/>
</dbReference>
<keyword evidence="8" id="KW-0539">Nucleus</keyword>
<dbReference type="Gene3D" id="1.20.1390.10">
    <property type="entry name" value="PWI domain"/>
    <property type="match status" value="1"/>
</dbReference>
<organism evidence="11 12">
    <name type="scientific">Henosepilachna vigintioctopunctata</name>
    <dbReference type="NCBI Taxonomy" id="420089"/>
    <lineage>
        <taxon>Eukaryota</taxon>
        <taxon>Metazoa</taxon>
        <taxon>Ecdysozoa</taxon>
        <taxon>Arthropoda</taxon>
        <taxon>Hexapoda</taxon>
        <taxon>Insecta</taxon>
        <taxon>Pterygota</taxon>
        <taxon>Neoptera</taxon>
        <taxon>Endopterygota</taxon>
        <taxon>Coleoptera</taxon>
        <taxon>Polyphaga</taxon>
        <taxon>Cucujiformia</taxon>
        <taxon>Coccinelloidea</taxon>
        <taxon>Coccinellidae</taxon>
        <taxon>Epilachninae</taxon>
        <taxon>Epilachnini</taxon>
        <taxon>Henosepilachna</taxon>
    </lineage>
</organism>
<evidence type="ECO:0000256" key="4">
    <source>
        <dbReference type="ARBA" id="ARBA00022723"/>
    </source>
</evidence>
<dbReference type="GO" id="GO:0005634">
    <property type="term" value="C:nucleus"/>
    <property type="evidence" value="ECO:0007669"/>
    <property type="project" value="UniProtKB-SubCell"/>
</dbReference>
<dbReference type="Proteomes" id="UP001431783">
    <property type="component" value="Unassembled WGS sequence"/>
</dbReference>
<proteinExistence type="inferred from homology"/>
<evidence type="ECO:0000256" key="7">
    <source>
        <dbReference type="ARBA" id="ARBA00022833"/>
    </source>
</evidence>
<dbReference type="SMART" id="SM00356">
    <property type="entry name" value="ZnF_C3H1"/>
    <property type="match status" value="3"/>
</dbReference>
<sequence>MVDMGAEVGHKMRSAIKAKLTELDCYVDDELPDYIMVMVANKRTKTQMNEDLNLFLNTKTSTFVDWLHIVLKKLKEVTVTNLEVYKKAEKRKSSDVPSSTKVKKEKRIKKEKNTINYDNEKSVKQEKEVINKSLTDDLPFNVKTISGSRKIQVVSNVSPEDEISQKSDKIFDIPSICEVDKSNYNKLQEIENQIKNVKSRLGLKVEDDVEEAELRRIVENSRNKSKEQLTDTPSNFEEKLLSNGRHIELDTSKNIQLLPNKEYSVEKKTENVGACGKNNIYDQACSMKKEHSRIIFSKNDFQDTPCSLPKRKSVLERLGKFGDNQEKSSLPRVSKNTEITKWKNSNEFGNDKEDVHDKILSTEFERDERNLAYNHYEGNNERQYLQGKGDGSFNSRSHNFKKEHFSKRVTDKFKIMDSSSKKNDDLRQYLLKNNPPESLRKDLKKRLGLSSKITVPQIDPQLLEDTFKKREVVSVVKVKPRILPPNIQQANKNLLLKAVADAQKSVAQSKPVGENLKNNTTELYNKNESQECPTDALYTKRYKLNSKEDHQIKKISLKGKEKLKCLLSSHGSVGRLFLEHKKGDQEYIPEPIKHNLSNVEYIPSILTSQKNEVSPNYIEKKTQQKFIVTLDSLKKDAIAKISVKDRLHGRKTPSPIIFESNNSISRQLKESPKVDESMVSDNLKEIPPSLTKVREKCKYFPQCRNGENCEFYHPSRNCEQFPYCKFGEKCLYLHPSCKFGTSCTRRGCPYSHSNYLKQAPRSVGPIVPAKLQVQNLQICKYFPNCININCSFYHPKPCKFGKYCKNQASCNYTHSTVLNKSSLSWKSK</sequence>
<dbReference type="PROSITE" id="PS50103">
    <property type="entry name" value="ZF_C3H1"/>
    <property type="match status" value="1"/>
</dbReference>
<feature type="zinc finger region" description="C3H1-type" evidence="9">
    <location>
        <begin position="691"/>
        <end position="716"/>
    </location>
</feature>
<dbReference type="InterPro" id="IPR040366">
    <property type="entry name" value="Nab2/ZC3H14"/>
</dbReference>
<comment type="subcellular location">
    <subcellularLocation>
        <location evidence="1">Nucleus</location>
    </subcellularLocation>
</comment>
<gene>
    <name evidence="11" type="ORF">WA026_006339</name>
</gene>
<dbReference type="PANTHER" id="PTHR14738:SF29">
    <property type="entry name" value="ZINC FINGER CCCH DOMAIN-CONTAINING PROTEIN 14"/>
    <property type="match status" value="1"/>
</dbReference>
<dbReference type="GO" id="GO:0008143">
    <property type="term" value="F:poly(A) binding"/>
    <property type="evidence" value="ECO:0007669"/>
    <property type="project" value="InterPro"/>
</dbReference>
<dbReference type="PANTHER" id="PTHR14738">
    <property type="entry name" value="ZINC FINGER CCCH DOMAIN-CONTAINING PROTEIN 14"/>
    <property type="match status" value="1"/>
</dbReference>
<evidence type="ECO:0000256" key="2">
    <source>
        <dbReference type="ARBA" id="ARBA00008423"/>
    </source>
</evidence>
<feature type="domain" description="C3H1-type" evidence="10">
    <location>
        <begin position="691"/>
        <end position="716"/>
    </location>
</feature>
<comment type="caution">
    <text evidence="11">The sequence shown here is derived from an EMBL/GenBank/DDBJ whole genome shotgun (WGS) entry which is preliminary data.</text>
</comment>
<dbReference type="GO" id="GO:0005737">
    <property type="term" value="C:cytoplasm"/>
    <property type="evidence" value="ECO:0007669"/>
    <property type="project" value="TreeGrafter"/>
</dbReference>
<evidence type="ECO:0000259" key="10">
    <source>
        <dbReference type="PROSITE" id="PS50103"/>
    </source>
</evidence>
<comment type="similarity">
    <text evidence="2">Belongs to the ZC3H14 family.</text>
</comment>
<evidence type="ECO:0000256" key="5">
    <source>
        <dbReference type="ARBA" id="ARBA00022737"/>
    </source>
</evidence>
<accession>A0AAW1TI74</accession>
<dbReference type="Gene3D" id="4.10.1000.30">
    <property type="match status" value="2"/>
</dbReference>
<keyword evidence="12" id="KW-1185">Reference proteome</keyword>
<reference evidence="11 12" key="1">
    <citation type="submission" date="2023-03" db="EMBL/GenBank/DDBJ databases">
        <title>Genome insight into feeding habits of ladybird beetles.</title>
        <authorList>
            <person name="Li H.-S."/>
            <person name="Huang Y.-H."/>
            <person name="Pang H."/>
        </authorList>
    </citation>
    <scope>NUCLEOTIDE SEQUENCE [LARGE SCALE GENOMIC DNA]</scope>
    <source>
        <strain evidence="11">SYSU_2023b</strain>
        <tissue evidence="11">Whole body</tissue>
    </source>
</reference>
<keyword evidence="4 9" id="KW-0479">Metal-binding</keyword>
<evidence type="ECO:0000256" key="8">
    <source>
        <dbReference type="ARBA" id="ARBA00023242"/>
    </source>
</evidence>
<dbReference type="Pfam" id="PF14608">
    <property type="entry name" value="zf-CCCH_2"/>
    <property type="match status" value="5"/>
</dbReference>
<name>A0AAW1TI74_9CUCU</name>
<keyword evidence="5" id="KW-0677">Repeat</keyword>
<protein>
    <recommendedName>
        <fullName evidence="3">Zinc finger CCCH domain-containing protein 14</fullName>
    </recommendedName>
</protein>
<evidence type="ECO:0000256" key="9">
    <source>
        <dbReference type="PROSITE-ProRule" id="PRU00723"/>
    </source>
</evidence>
<dbReference type="GO" id="GO:0008270">
    <property type="term" value="F:zinc ion binding"/>
    <property type="evidence" value="ECO:0007669"/>
    <property type="project" value="UniProtKB-KW"/>
</dbReference>
<evidence type="ECO:0000313" key="12">
    <source>
        <dbReference type="Proteomes" id="UP001431783"/>
    </source>
</evidence>
<evidence type="ECO:0000256" key="1">
    <source>
        <dbReference type="ARBA" id="ARBA00004123"/>
    </source>
</evidence>
<dbReference type="InterPro" id="IPR000571">
    <property type="entry name" value="Znf_CCCH"/>
</dbReference>